<keyword evidence="3" id="KW-1185">Reference proteome</keyword>
<sequence>PSRSLLFCVILLIRAWTDRQTEFPQTDIDQNLRHIYNLKPCSHGVWLGKPRVPTPRGLANLEFPLHVAWQTSSSHGEWLGKSLGSRTEVCQPSIHKHLMSDHLATTNGKLRVTPQSPEQRRFFLLPRRVIKRNANQFDER</sequence>
<name>A0A4Y2WWD0_ARAVE</name>
<evidence type="ECO:0008006" key="4">
    <source>
        <dbReference type="Google" id="ProtNLM"/>
    </source>
</evidence>
<reference evidence="2 3" key="1">
    <citation type="journal article" date="2019" name="Sci. Rep.">
        <title>Orb-weaving spider Araneus ventricosus genome elucidates the spidroin gene catalogue.</title>
        <authorList>
            <person name="Kono N."/>
            <person name="Nakamura H."/>
            <person name="Ohtoshi R."/>
            <person name="Moran D.A.P."/>
            <person name="Shinohara A."/>
            <person name="Yoshida Y."/>
            <person name="Fujiwara M."/>
            <person name="Mori M."/>
            <person name="Tomita M."/>
            <person name="Arakawa K."/>
        </authorList>
    </citation>
    <scope>NUCLEOTIDE SEQUENCE [LARGE SCALE GENOMIC DNA]</scope>
</reference>
<dbReference type="Proteomes" id="UP000499080">
    <property type="component" value="Unassembled WGS sequence"/>
</dbReference>
<evidence type="ECO:0000256" key="1">
    <source>
        <dbReference type="SAM" id="SignalP"/>
    </source>
</evidence>
<feature type="signal peptide" evidence="1">
    <location>
        <begin position="1"/>
        <end position="17"/>
    </location>
</feature>
<evidence type="ECO:0000313" key="2">
    <source>
        <dbReference type="EMBL" id="GBO41511.1"/>
    </source>
</evidence>
<feature type="non-terminal residue" evidence="2">
    <location>
        <position position="1"/>
    </location>
</feature>
<organism evidence="2 3">
    <name type="scientific">Araneus ventricosus</name>
    <name type="common">Orbweaver spider</name>
    <name type="synonym">Epeira ventricosa</name>
    <dbReference type="NCBI Taxonomy" id="182803"/>
    <lineage>
        <taxon>Eukaryota</taxon>
        <taxon>Metazoa</taxon>
        <taxon>Ecdysozoa</taxon>
        <taxon>Arthropoda</taxon>
        <taxon>Chelicerata</taxon>
        <taxon>Arachnida</taxon>
        <taxon>Araneae</taxon>
        <taxon>Araneomorphae</taxon>
        <taxon>Entelegynae</taxon>
        <taxon>Araneoidea</taxon>
        <taxon>Araneidae</taxon>
        <taxon>Araneus</taxon>
    </lineage>
</organism>
<dbReference type="EMBL" id="BGPR01067199">
    <property type="protein sequence ID" value="GBO41511.1"/>
    <property type="molecule type" value="Genomic_DNA"/>
</dbReference>
<evidence type="ECO:0000313" key="3">
    <source>
        <dbReference type="Proteomes" id="UP000499080"/>
    </source>
</evidence>
<accession>A0A4Y2WWD0</accession>
<feature type="chain" id="PRO_5021267392" description="Secreted protein" evidence="1">
    <location>
        <begin position="18"/>
        <end position="140"/>
    </location>
</feature>
<keyword evidence="1" id="KW-0732">Signal</keyword>
<comment type="caution">
    <text evidence="2">The sequence shown here is derived from an EMBL/GenBank/DDBJ whole genome shotgun (WGS) entry which is preliminary data.</text>
</comment>
<dbReference type="AlphaFoldDB" id="A0A4Y2WWD0"/>
<protein>
    <recommendedName>
        <fullName evidence="4">Secreted protein</fullName>
    </recommendedName>
</protein>
<proteinExistence type="predicted"/>
<gene>
    <name evidence="2" type="ORF">AVEN_199497_1</name>
</gene>